<dbReference type="AlphaFoldDB" id="A0A667I825"/>
<sequence length="140" mass="15102">MRSRRRFSTSGFSICDRQERESWPTGPRLSAAAPALGSRRRVGPAPTPSPRPQRVPRARPIGSLSAPPPKAPRVNFCSSPPLSPGSSAFSCLVLPPPLFSLRLRLVQCLCLSGELWGGGPLCAQTRGHVAARCRPLSRRP</sequence>
<reference evidence="2" key="2">
    <citation type="submission" date="2025-09" db="UniProtKB">
        <authorList>
            <consortium name="Ensembl"/>
        </authorList>
    </citation>
    <scope>IDENTIFICATION</scope>
</reference>
<name>A0A667I825_LYNCA</name>
<dbReference type="Ensembl" id="ENSLCNT00005021706.1">
    <property type="protein sequence ID" value="ENSLCNP00005019381.1"/>
    <property type="gene ID" value="ENSLCNG00005012676.1"/>
</dbReference>
<evidence type="ECO:0000313" key="3">
    <source>
        <dbReference type="Proteomes" id="UP000472241"/>
    </source>
</evidence>
<feature type="region of interest" description="Disordered" evidence="1">
    <location>
        <begin position="17"/>
        <end position="74"/>
    </location>
</feature>
<evidence type="ECO:0000256" key="1">
    <source>
        <dbReference type="SAM" id="MobiDB-lite"/>
    </source>
</evidence>
<protein>
    <submittedName>
        <fullName evidence="2">Uncharacterized protein</fullName>
    </submittedName>
</protein>
<reference evidence="2" key="1">
    <citation type="submission" date="2025-08" db="UniProtKB">
        <authorList>
            <consortium name="Ensembl"/>
        </authorList>
    </citation>
    <scope>IDENTIFICATION</scope>
</reference>
<evidence type="ECO:0000313" key="2">
    <source>
        <dbReference type="Ensembl" id="ENSLCNP00005019381.1"/>
    </source>
</evidence>
<organism evidence="2 3">
    <name type="scientific">Lynx canadensis</name>
    <name type="common">Canada lynx</name>
    <name type="synonym">Felis canadensis</name>
    <dbReference type="NCBI Taxonomy" id="61383"/>
    <lineage>
        <taxon>Eukaryota</taxon>
        <taxon>Metazoa</taxon>
        <taxon>Chordata</taxon>
        <taxon>Craniata</taxon>
        <taxon>Vertebrata</taxon>
        <taxon>Euteleostomi</taxon>
        <taxon>Mammalia</taxon>
        <taxon>Eutheria</taxon>
        <taxon>Laurasiatheria</taxon>
        <taxon>Carnivora</taxon>
        <taxon>Feliformia</taxon>
        <taxon>Felidae</taxon>
        <taxon>Felinae</taxon>
        <taxon>Lynx</taxon>
    </lineage>
</organism>
<proteinExistence type="predicted"/>
<dbReference type="Proteomes" id="UP000472241">
    <property type="component" value="Unplaced"/>
</dbReference>
<accession>A0A667I825</accession>
<keyword evidence="3" id="KW-1185">Reference proteome</keyword>